<dbReference type="GO" id="GO:0006545">
    <property type="term" value="P:glycine biosynthetic process"/>
    <property type="evidence" value="ECO:0007669"/>
    <property type="project" value="TreeGrafter"/>
</dbReference>
<feature type="domain" description="Aromatic amino acid beta-eliminating lyase/threonine aldolase" evidence="6">
    <location>
        <begin position="5"/>
        <end position="284"/>
    </location>
</feature>
<dbReference type="GO" id="GO:0008732">
    <property type="term" value="F:L-allo-threonine aldolase activity"/>
    <property type="evidence" value="ECO:0007669"/>
    <property type="project" value="UniProtKB-EC"/>
</dbReference>
<reference evidence="7 8" key="1">
    <citation type="submission" date="2018-03" db="EMBL/GenBank/DDBJ databases">
        <title>Draft Genome Sequences of the Obligatory Marine Myxobacteria Enhygromyxa salina SWB007.</title>
        <authorList>
            <person name="Poehlein A."/>
            <person name="Moghaddam J.A."/>
            <person name="Harms H."/>
            <person name="Alanjari M."/>
            <person name="Koenig G.M."/>
            <person name="Daniel R."/>
            <person name="Schaeberle T.F."/>
        </authorList>
    </citation>
    <scope>NUCLEOTIDE SEQUENCE [LARGE SCALE GENOMIC DNA]</scope>
    <source>
        <strain evidence="7 8">SWB007</strain>
    </source>
</reference>
<dbReference type="Proteomes" id="UP000238823">
    <property type="component" value="Unassembled WGS sequence"/>
</dbReference>
<evidence type="ECO:0000256" key="2">
    <source>
        <dbReference type="ARBA" id="ARBA00006966"/>
    </source>
</evidence>
<feature type="modified residue" description="N6-(pyridoxal phosphate)lysine" evidence="5">
    <location>
        <position position="200"/>
    </location>
</feature>
<dbReference type="OrthoDB" id="9774495at2"/>
<dbReference type="RefSeq" id="WP_106093280.1">
    <property type="nucleotide sequence ID" value="NZ_PVNL01000122.1"/>
</dbReference>
<dbReference type="EMBL" id="PVNL01000122">
    <property type="protein sequence ID" value="PRP99049.1"/>
    <property type="molecule type" value="Genomic_DNA"/>
</dbReference>
<name>A0A2S9Y1T0_9BACT</name>
<evidence type="ECO:0000313" key="8">
    <source>
        <dbReference type="Proteomes" id="UP000238823"/>
    </source>
</evidence>
<dbReference type="PIRSF" id="PIRSF017617">
    <property type="entry name" value="Thr_aldolase"/>
    <property type="match status" value="1"/>
</dbReference>
<gene>
    <name evidence="7" type="primary">ltaA_2</name>
    <name evidence="7" type="ORF">ENSA7_64340</name>
</gene>
<dbReference type="GO" id="GO:0005829">
    <property type="term" value="C:cytosol"/>
    <property type="evidence" value="ECO:0007669"/>
    <property type="project" value="TreeGrafter"/>
</dbReference>
<organism evidence="7 8">
    <name type="scientific">Enhygromyxa salina</name>
    <dbReference type="NCBI Taxonomy" id="215803"/>
    <lineage>
        <taxon>Bacteria</taxon>
        <taxon>Pseudomonadati</taxon>
        <taxon>Myxococcota</taxon>
        <taxon>Polyangia</taxon>
        <taxon>Nannocystales</taxon>
        <taxon>Nannocystaceae</taxon>
        <taxon>Enhygromyxa</taxon>
    </lineage>
</organism>
<keyword evidence="3" id="KW-0663">Pyridoxal phosphate</keyword>
<dbReference type="InterPro" id="IPR015422">
    <property type="entry name" value="PyrdxlP-dep_Trfase_small"/>
</dbReference>
<evidence type="ECO:0000259" key="6">
    <source>
        <dbReference type="Pfam" id="PF01212"/>
    </source>
</evidence>
<comment type="cofactor">
    <cofactor evidence="1">
        <name>pyridoxal 5'-phosphate</name>
        <dbReference type="ChEBI" id="CHEBI:597326"/>
    </cofactor>
</comment>
<dbReference type="PANTHER" id="PTHR48097">
    <property type="entry name" value="L-THREONINE ALDOLASE-RELATED"/>
    <property type="match status" value="1"/>
</dbReference>
<keyword evidence="4 7" id="KW-0456">Lyase</keyword>
<dbReference type="EC" id="4.1.2.49" evidence="7"/>
<dbReference type="AlphaFoldDB" id="A0A2S9Y1T0"/>
<dbReference type="NCBIfam" id="NF041359">
    <property type="entry name" value="GntG_guanitoxin"/>
    <property type="match status" value="1"/>
</dbReference>
<dbReference type="Gene3D" id="3.90.1150.10">
    <property type="entry name" value="Aspartate Aminotransferase, domain 1"/>
    <property type="match status" value="1"/>
</dbReference>
<dbReference type="SUPFAM" id="SSF53383">
    <property type="entry name" value="PLP-dependent transferases"/>
    <property type="match status" value="1"/>
</dbReference>
<comment type="caution">
    <text evidence="7">The sequence shown here is derived from an EMBL/GenBank/DDBJ whole genome shotgun (WGS) entry which is preliminary data.</text>
</comment>
<evidence type="ECO:0000256" key="4">
    <source>
        <dbReference type="ARBA" id="ARBA00023239"/>
    </source>
</evidence>
<evidence type="ECO:0000256" key="5">
    <source>
        <dbReference type="PIRSR" id="PIRSR017617-1"/>
    </source>
</evidence>
<dbReference type="InterPro" id="IPR015421">
    <property type="entry name" value="PyrdxlP-dep_Trfase_major"/>
</dbReference>
<evidence type="ECO:0000256" key="1">
    <source>
        <dbReference type="ARBA" id="ARBA00001933"/>
    </source>
</evidence>
<dbReference type="InterPro" id="IPR015424">
    <property type="entry name" value="PyrdxlP-dep_Trfase"/>
</dbReference>
<dbReference type="InterPro" id="IPR023603">
    <property type="entry name" value="Low_specificity_L-TA-like"/>
</dbReference>
<evidence type="ECO:0000256" key="3">
    <source>
        <dbReference type="ARBA" id="ARBA00022898"/>
    </source>
</evidence>
<dbReference type="InterPro" id="IPR001597">
    <property type="entry name" value="ArAA_b-elim_lyase/Thr_aldolase"/>
</dbReference>
<dbReference type="FunFam" id="3.40.640.10:FF:000030">
    <property type="entry name" value="Low-specificity L-threonine aldolase"/>
    <property type="match status" value="1"/>
</dbReference>
<sequence>MQPIDLRSDTVSKPTQAMREAMARAEVGDDCYADDPTINELERRVAQLLGKPAALFVPSGTMANQLAVATHTRPGDAIACAPEAHVLVHEDAAPARLSGVQTMPIGDRRGFSAAQLLQRLREESTGWPRVGLVWLENTLGLAGGVVWKLDELQAISELARAHGRPVHLDGARLWNAHVATGRPMPALASVADSVSVCISKGLGCPVGSLLCGEQEFVSRARASRHAFGGAMRQAGVLAAAGLHALEHHIERLRDDHRRARELSDALADLRCWRAIEPETNIALFELPAGTDAETLCAPLREAGVLCYPNKYDEIRLVVHLGIDDDALASAIARIRGVLA</sequence>
<protein>
    <submittedName>
        <fullName evidence="7">L-allo-threonine aldolase</fullName>
        <ecNumber evidence="7">4.1.2.49</ecNumber>
    </submittedName>
</protein>
<proteinExistence type="inferred from homology"/>
<comment type="similarity">
    <text evidence="2">Belongs to the threonine aldolase family.</text>
</comment>
<evidence type="ECO:0000313" key="7">
    <source>
        <dbReference type="EMBL" id="PRP99049.1"/>
    </source>
</evidence>
<dbReference type="PANTHER" id="PTHR48097:SF9">
    <property type="entry name" value="L-THREONINE ALDOLASE"/>
    <property type="match status" value="1"/>
</dbReference>
<dbReference type="Gene3D" id="3.40.640.10">
    <property type="entry name" value="Type I PLP-dependent aspartate aminotransferase-like (Major domain)"/>
    <property type="match status" value="1"/>
</dbReference>
<dbReference type="Pfam" id="PF01212">
    <property type="entry name" value="Beta_elim_lyase"/>
    <property type="match status" value="1"/>
</dbReference>
<dbReference type="GO" id="GO:0006567">
    <property type="term" value="P:L-threonine catabolic process"/>
    <property type="evidence" value="ECO:0007669"/>
    <property type="project" value="TreeGrafter"/>
</dbReference>
<accession>A0A2S9Y1T0</accession>